<keyword evidence="1" id="KW-1133">Transmembrane helix</keyword>
<feature type="transmembrane region" description="Helical" evidence="1">
    <location>
        <begin position="45"/>
        <end position="66"/>
    </location>
</feature>
<accession>A0A0M2NSB0</accession>
<feature type="transmembrane region" description="Helical" evidence="1">
    <location>
        <begin position="17"/>
        <end position="39"/>
    </location>
</feature>
<reference evidence="3 4" key="1">
    <citation type="submission" date="2015-03" db="EMBL/GenBank/DDBJ databases">
        <title>Genome Assembly of Staphylococcus cohnii subsp. cohnii strain G22B2.</title>
        <authorList>
            <person name="Nair G."/>
            <person name="Kaur G."/>
            <person name="Khatri I."/>
            <person name="Singh N.K."/>
            <person name="Sathyabama S."/>
            <person name="Maurya S.K."/>
            <person name="Subramanian S."/>
            <person name="Agrewala J.N."/>
            <person name="Mayilraj S."/>
        </authorList>
    </citation>
    <scope>NUCLEOTIDE SEQUENCE [LARGE SCALE GENOMIC DNA]</scope>
    <source>
        <strain evidence="3 4">G22B2</strain>
    </source>
</reference>
<dbReference type="EMBL" id="LAKJ01000044">
    <property type="protein sequence ID" value="KKI62596.1"/>
    <property type="molecule type" value="Genomic_DNA"/>
</dbReference>
<dbReference type="PATRIC" id="fig|74704.6.peg.2276"/>
<protein>
    <recommendedName>
        <fullName evidence="2">YdbS-like PH domain-containing protein</fullName>
    </recommendedName>
</protein>
<dbReference type="GeneID" id="58097022"/>
<comment type="caution">
    <text evidence="3">The sequence shown here is derived from an EMBL/GenBank/DDBJ whole genome shotgun (WGS) entry which is preliminary data.</text>
</comment>
<keyword evidence="1" id="KW-0812">Transmembrane</keyword>
<organism evidence="3 4">
    <name type="scientific">Staphylococcus cohnii subsp. cohnii</name>
    <dbReference type="NCBI Taxonomy" id="74704"/>
    <lineage>
        <taxon>Bacteria</taxon>
        <taxon>Bacillati</taxon>
        <taxon>Bacillota</taxon>
        <taxon>Bacilli</taxon>
        <taxon>Bacillales</taxon>
        <taxon>Staphylococcaceae</taxon>
        <taxon>Staphylococcus</taxon>
        <taxon>Staphylococcus cohnii species complex</taxon>
    </lineage>
</organism>
<dbReference type="PANTHER" id="PTHR34473">
    <property type="entry name" value="UPF0699 TRANSMEMBRANE PROTEIN YDBS"/>
    <property type="match status" value="1"/>
</dbReference>
<feature type="domain" description="YdbS-like PH" evidence="2">
    <location>
        <begin position="72"/>
        <end position="145"/>
    </location>
</feature>
<evidence type="ECO:0000313" key="3">
    <source>
        <dbReference type="EMBL" id="KKI62596.1"/>
    </source>
</evidence>
<dbReference type="AlphaFoldDB" id="A0A0M2NSB0"/>
<evidence type="ECO:0000313" key="4">
    <source>
        <dbReference type="Proteomes" id="UP000034455"/>
    </source>
</evidence>
<keyword evidence="1" id="KW-0472">Membrane</keyword>
<dbReference type="Proteomes" id="UP000034455">
    <property type="component" value="Unassembled WGS sequence"/>
</dbReference>
<sequence>MTNDQQFRRSPKQAMRYYYILEVLELIVSLIFMVALVFLWSHYNWWHFLIYIFIAIIIFDVIYMLLRPWLKYKYTFYCVKDHYIEIKKGLFFKKYEIIKFERTQFLKRKSNPLLRQLHISKLTLMTAGHSLDFPLMLTKEIEVFEHNILEYLRGADYDV</sequence>
<name>A0A0M2NSB0_STACC</name>
<evidence type="ECO:0000259" key="2">
    <source>
        <dbReference type="Pfam" id="PF03703"/>
    </source>
</evidence>
<dbReference type="Pfam" id="PF03703">
    <property type="entry name" value="bPH_2"/>
    <property type="match status" value="1"/>
</dbReference>
<evidence type="ECO:0000256" key="1">
    <source>
        <dbReference type="SAM" id="Phobius"/>
    </source>
</evidence>
<dbReference type="RefSeq" id="WP_019468004.1">
    <property type="nucleotide sequence ID" value="NZ_BKAS01000035.1"/>
</dbReference>
<gene>
    <name evidence="3" type="ORF">UF66_2211</name>
</gene>
<dbReference type="InterPro" id="IPR005182">
    <property type="entry name" value="YdbS-like_PH"/>
</dbReference>
<proteinExistence type="predicted"/>
<dbReference type="PANTHER" id="PTHR34473:SF2">
    <property type="entry name" value="UPF0699 TRANSMEMBRANE PROTEIN YDBT"/>
    <property type="match status" value="1"/>
</dbReference>